<keyword evidence="3" id="KW-0378">Hydrolase</keyword>
<proteinExistence type="predicted"/>
<dbReference type="STRING" id="161355.PS9374_00922"/>
<dbReference type="GO" id="GO:0006508">
    <property type="term" value="P:proteolysis"/>
    <property type="evidence" value="ECO:0007669"/>
    <property type="project" value="UniProtKB-KW"/>
</dbReference>
<organism evidence="5 6">
    <name type="scientific">Planomonospora sphaerica</name>
    <dbReference type="NCBI Taxonomy" id="161355"/>
    <lineage>
        <taxon>Bacteria</taxon>
        <taxon>Bacillati</taxon>
        <taxon>Actinomycetota</taxon>
        <taxon>Actinomycetes</taxon>
        <taxon>Streptosporangiales</taxon>
        <taxon>Streptosporangiaceae</taxon>
        <taxon>Planomonospora</taxon>
    </lineage>
</organism>
<dbReference type="InterPro" id="IPR002933">
    <property type="entry name" value="Peptidase_M20"/>
</dbReference>
<evidence type="ECO:0000256" key="2">
    <source>
        <dbReference type="ARBA" id="ARBA00022723"/>
    </source>
</evidence>
<dbReference type="Proteomes" id="UP000077701">
    <property type="component" value="Unassembled WGS sequence"/>
</dbReference>
<evidence type="ECO:0000259" key="4">
    <source>
        <dbReference type="Pfam" id="PF07687"/>
    </source>
</evidence>
<keyword evidence="1" id="KW-0645">Protease</keyword>
<reference evidence="6" key="2">
    <citation type="submission" date="2016-04" db="EMBL/GenBank/DDBJ databases">
        <title>Planomonospora sphaerica JCM9374 whole genome shotgun sequence.</title>
        <authorList>
            <person name="Suzuki T."/>
            <person name="Dohra H."/>
            <person name="Kodani S."/>
        </authorList>
    </citation>
    <scope>NUCLEOTIDE SEQUENCE [LARGE SCALE GENOMIC DNA]</scope>
    <source>
        <strain evidence="6">JCM 9374</strain>
    </source>
</reference>
<sequence>MRGKALTPDEIEGAVAADLPRAIEELKRLVSIPSVAFPGHPEEPVRAAAALTEELLRGAGLPHVRQIPVEGSFPAVYAEAPAPPGAPTVLLYAHYDVQPAGDPALWRTPAFEPTEIDGAIHGRGAADDKSGIISHVAALRVFQGRFPVGVRVLIEGQEEYAGERLEAFVERNPELVRADTMIIADTGNPRVGDPSVTTSLRGMGAFTIEVRTLEEPLHSGSFGGAAPDALAALIRMLAALHDDHGDIRVPGLPRGTFLGVGPSEEEFRETAGVLDGVSLVGSGSLADRLWASYAITVTGLDVPTVSGAINAVQPAARARVTVRVPPAGDPKTTIEAVVGFLQQVAPWGVRVDVTDYTMGSGFLADTAGPARSALNRAMERAYGRPPRDVGAGGSIPLVSTLVRQFPAAEVLLFGAEDDGASIHAPNERLVIEELRRTIVSEALFLQEYGSTAAG</sequence>
<feature type="domain" description="Peptidase M20 dimerisation" evidence="4">
    <location>
        <begin position="201"/>
        <end position="348"/>
    </location>
</feature>
<protein>
    <submittedName>
        <fullName evidence="5">Peptidase M20</fullName>
    </submittedName>
</protein>
<evidence type="ECO:0000313" key="6">
    <source>
        <dbReference type="Proteomes" id="UP000077701"/>
    </source>
</evidence>
<dbReference type="PANTHER" id="PTHR43270:SF12">
    <property type="entry name" value="SUCCINYL-DIAMINOPIMELATE DESUCCINYLASE"/>
    <property type="match status" value="1"/>
</dbReference>
<gene>
    <name evidence="5" type="ORF">PS9374_00922</name>
</gene>
<dbReference type="NCBIfam" id="NF005914">
    <property type="entry name" value="PRK07907.1"/>
    <property type="match status" value="1"/>
</dbReference>
<dbReference type="PANTHER" id="PTHR43270">
    <property type="entry name" value="BETA-ALA-HIS DIPEPTIDASE"/>
    <property type="match status" value="1"/>
</dbReference>
<dbReference type="Pfam" id="PF01546">
    <property type="entry name" value="Peptidase_M20"/>
    <property type="match status" value="1"/>
</dbReference>
<dbReference type="GO" id="GO:0046872">
    <property type="term" value="F:metal ion binding"/>
    <property type="evidence" value="ECO:0007669"/>
    <property type="project" value="UniProtKB-KW"/>
</dbReference>
<evidence type="ECO:0000256" key="1">
    <source>
        <dbReference type="ARBA" id="ARBA00022670"/>
    </source>
</evidence>
<dbReference type="Pfam" id="PF07687">
    <property type="entry name" value="M20_dimer"/>
    <property type="match status" value="1"/>
</dbReference>
<dbReference type="Gene3D" id="3.40.630.10">
    <property type="entry name" value="Zn peptidases"/>
    <property type="match status" value="1"/>
</dbReference>
<keyword evidence="6" id="KW-1185">Reference proteome</keyword>
<dbReference type="EMBL" id="BDCX01000002">
    <property type="protein sequence ID" value="GAT65290.1"/>
    <property type="molecule type" value="Genomic_DNA"/>
</dbReference>
<evidence type="ECO:0000313" key="5">
    <source>
        <dbReference type="EMBL" id="GAT65290.1"/>
    </source>
</evidence>
<name>A0A171BLS1_9ACTN</name>
<reference evidence="5 6" key="1">
    <citation type="journal article" date="2016" name="Genome Announc.">
        <title>Draft Genome Sequence of Planomonospora sphaerica JCM9374, a Rare Actinomycete.</title>
        <authorList>
            <person name="Dohra H."/>
            <person name="Suzuki T."/>
            <person name="Inoue Y."/>
            <person name="Kodani S."/>
        </authorList>
    </citation>
    <scope>NUCLEOTIDE SEQUENCE [LARGE SCALE GENOMIC DNA]</scope>
    <source>
        <strain evidence="5 6">JCM 9374</strain>
    </source>
</reference>
<comment type="caution">
    <text evidence="5">The sequence shown here is derived from an EMBL/GenBank/DDBJ whole genome shotgun (WGS) entry which is preliminary data.</text>
</comment>
<dbReference type="SUPFAM" id="SSF53187">
    <property type="entry name" value="Zn-dependent exopeptidases"/>
    <property type="match status" value="1"/>
</dbReference>
<dbReference type="InterPro" id="IPR011650">
    <property type="entry name" value="Peptidase_M20_dimer"/>
</dbReference>
<accession>A0A171BLS1</accession>
<dbReference type="Gene3D" id="3.30.70.360">
    <property type="match status" value="1"/>
</dbReference>
<evidence type="ECO:0000256" key="3">
    <source>
        <dbReference type="ARBA" id="ARBA00022801"/>
    </source>
</evidence>
<dbReference type="InterPro" id="IPR051458">
    <property type="entry name" value="Cyt/Met_Dipeptidase"/>
</dbReference>
<dbReference type="GO" id="GO:0008233">
    <property type="term" value="F:peptidase activity"/>
    <property type="evidence" value="ECO:0007669"/>
    <property type="project" value="UniProtKB-KW"/>
</dbReference>
<dbReference type="AlphaFoldDB" id="A0A171BLS1"/>
<keyword evidence="2" id="KW-0479">Metal-binding</keyword>